<evidence type="ECO:0000256" key="3">
    <source>
        <dbReference type="SAM" id="Phobius"/>
    </source>
</evidence>
<evidence type="ECO:0000259" key="4">
    <source>
        <dbReference type="SMART" id="SM00563"/>
    </source>
</evidence>
<dbReference type="GO" id="GO:0006654">
    <property type="term" value="P:phosphatidic acid biosynthetic process"/>
    <property type="evidence" value="ECO:0007669"/>
    <property type="project" value="TreeGrafter"/>
</dbReference>
<dbReference type="InterPro" id="IPR002123">
    <property type="entry name" value="Plipid/glycerol_acylTrfase"/>
</dbReference>
<dbReference type="PANTHER" id="PTHR10434">
    <property type="entry name" value="1-ACYL-SN-GLYCEROL-3-PHOSPHATE ACYLTRANSFERASE"/>
    <property type="match status" value="1"/>
</dbReference>
<evidence type="ECO:0000256" key="1">
    <source>
        <dbReference type="ARBA" id="ARBA00022679"/>
    </source>
</evidence>
<dbReference type="CDD" id="cd07989">
    <property type="entry name" value="LPLAT_AGPAT-like"/>
    <property type="match status" value="1"/>
</dbReference>
<dbReference type="Pfam" id="PF01553">
    <property type="entry name" value="Acyltransferase"/>
    <property type="match status" value="1"/>
</dbReference>
<keyword evidence="3" id="KW-0472">Membrane</keyword>
<name>A0A3B1AA54_9ZZZZ</name>
<evidence type="ECO:0000256" key="2">
    <source>
        <dbReference type="ARBA" id="ARBA00023315"/>
    </source>
</evidence>
<dbReference type="EMBL" id="UOFQ01000149">
    <property type="protein sequence ID" value="VAW89696.1"/>
    <property type="molecule type" value="Genomic_DNA"/>
</dbReference>
<reference evidence="5" key="1">
    <citation type="submission" date="2018-06" db="EMBL/GenBank/DDBJ databases">
        <authorList>
            <person name="Zhirakovskaya E."/>
        </authorList>
    </citation>
    <scope>NUCLEOTIDE SEQUENCE</scope>
</reference>
<feature type="domain" description="Phospholipid/glycerol acyltransferase" evidence="4">
    <location>
        <begin position="93"/>
        <end position="200"/>
    </location>
</feature>
<accession>A0A3B1AA54</accession>
<organism evidence="5">
    <name type="scientific">hydrothermal vent metagenome</name>
    <dbReference type="NCBI Taxonomy" id="652676"/>
    <lineage>
        <taxon>unclassified sequences</taxon>
        <taxon>metagenomes</taxon>
        <taxon>ecological metagenomes</taxon>
    </lineage>
</organism>
<protein>
    <submittedName>
        <fullName evidence="5">FIG018329: 1-acyl-sn-glycerol-3-phosphate acyltransferase</fullName>
    </submittedName>
</protein>
<feature type="transmembrane region" description="Helical" evidence="3">
    <location>
        <begin position="59"/>
        <end position="80"/>
    </location>
</feature>
<sequence>MNSCVDRFLVRVNYAWRLIATGISFVFFGLGGVVASLTLFSVLYLFPVNRQKRSIYAQYMVSLLFRSFIWFMNLCGLLTYEINGRELLKEKGQLVIANHPTLLDVVFLISLIPRANCIVKEQLWHNPLILGAVSAAGYIKNNSQQLMAQCDGSLKRQDSLIIFPGGTRDHGERPLVFLRGAANVALFSAHDITPVVIRCEPQTLGKGHAWYKIPKTPPHFVINILPDIAIQPFLVTGNRQSKMSRELTAYIEGFYEKNIEF</sequence>
<proteinExistence type="predicted"/>
<gene>
    <name evidence="5" type="ORF">MNBD_GAMMA17-867</name>
</gene>
<dbReference type="SUPFAM" id="SSF69593">
    <property type="entry name" value="Glycerol-3-phosphate (1)-acyltransferase"/>
    <property type="match status" value="1"/>
</dbReference>
<dbReference type="PANTHER" id="PTHR10434:SF66">
    <property type="entry name" value="PHOSPHOLIPID_GLYCEROL ACYLTRANSFERASE DOMAIN-CONTAINING PROTEIN"/>
    <property type="match status" value="1"/>
</dbReference>
<dbReference type="SMART" id="SM00563">
    <property type="entry name" value="PlsC"/>
    <property type="match status" value="1"/>
</dbReference>
<evidence type="ECO:0000313" key="5">
    <source>
        <dbReference type="EMBL" id="VAW89696.1"/>
    </source>
</evidence>
<keyword evidence="3" id="KW-0812">Transmembrane</keyword>
<dbReference type="AlphaFoldDB" id="A0A3B1AA54"/>
<keyword evidence="2 5" id="KW-0012">Acyltransferase</keyword>
<dbReference type="GO" id="GO:0003841">
    <property type="term" value="F:1-acylglycerol-3-phosphate O-acyltransferase activity"/>
    <property type="evidence" value="ECO:0007669"/>
    <property type="project" value="TreeGrafter"/>
</dbReference>
<keyword evidence="3" id="KW-1133">Transmembrane helix</keyword>
<keyword evidence="1 5" id="KW-0808">Transferase</keyword>
<feature type="transmembrane region" description="Helical" evidence="3">
    <location>
        <begin position="18"/>
        <end position="47"/>
    </location>
</feature>